<feature type="region of interest" description="Disordered" evidence="1">
    <location>
        <begin position="130"/>
        <end position="150"/>
    </location>
</feature>
<feature type="compositionally biased region" description="Low complexity" evidence="1">
    <location>
        <begin position="187"/>
        <end position="198"/>
    </location>
</feature>
<evidence type="ECO:0000313" key="2">
    <source>
        <dbReference type="EMBL" id="CRZ11237.1"/>
    </source>
</evidence>
<name>A0A0H5RCA9_9EUKA</name>
<reference evidence="2" key="1">
    <citation type="submission" date="2015-04" db="EMBL/GenBank/DDBJ databases">
        <title>The genome sequence of the plant pathogenic Rhizarian Plasmodiophora brassicae reveals insights in its biotrophic life cycle and the origin of chitin synthesis.</title>
        <authorList>
            <person name="Schwelm A."/>
            <person name="Fogelqvist J."/>
            <person name="Knaust A."/>
            <person name="Julke S."/>
            <person name="Lilja T."/>
            <person name="Dhandapani V."/>
            <person name="Bonilla-Rosso G."/>
            <person name="Karlsson M."/>
            <person name="Shevchenko A."/>
            <person name="Choi S.R."/>
            <person name="Kim H.G."/>
            <person name="Park J.Y."/>
            <person name="Lim Y.P."/>
            <person name="Ludwig-Muller J."/>
            <person name="Dixelius C."/>
        </authorList>
    </citation>
    <scope>NUCLEOTIDE SEQUENCE</scope>
    <source>
        <tissue evidence="2">Potato root galls</tissue>
    </source>
</reference>
<evidence type="ECO:0000256" key="1">
    <source>
        <dbReference type="SAM" id="MobiDB-lite"/>
    </source>
</evidence>
<protein>
    <submittedName>
        <fullName evidence="2">Uncharacterized protein</fullName>
    </submittedName>
</protein>
<organism evidence="2">
    <name type="scientific">Spongospora subterranea</name>
    <dbReference type="NCBI Taxonomy" id="70186"/>
    <lineage>
        <taxon>Eukaryota</taxon>
        <taxon>Sar</taxon>
        <taxon>Rhizaria</taxon>
        <taxon>Endomyxa</taxon>
        <taxon>Phytomyxea</taxon>
        <taxon>Plasmodiophorida</taxon>
        <taxon>Plasmodiophoridae</taxon>
        <taxon>Spongospora</taxon>
    </lineage>
</organism>
<sequence>MPDNADDDEQHYSAHFIKQQLQINTLRLLLSRQVQVEECLNSEKLKLEQSLSLIGTLTDELISCSVLSSTQKRIVQLIKSSTLGHPIGFDDNIYSTDPGERSPVRSSVISSRRRTLNEPNYQMEISSAGRGSSLLIPNPPIERSSSSGRNSVFEQVPHPIDHIATKGSTEVIPRIMSQSASTLNTFSQSSSVQSPSKRPSLKEPDKLSTENLMKNKTRSCSRIDYPENQLSKIPLRGAPTRSLSVMAPIDEPPRYITTEMGQHLAQKALERIQRRKSTRTATSLPVNVQFTI</sequence>
<dbReference type="AlphaFoldDB" id="A0A0H5RCA9"/>
<proteinExistence type="predicted"/>
<accession>A0A0H5RCA9</accession>
<feature type="region of interest" description="Disordered" evidence="1">
    <location>
        <begin position="182"/>
        <end position="210"/>
    </location>
</feature>
<dbReference type="EMBL" id="HACM01010795">
    <property type="protein sequence ID" value="CRZ11237.1"/>
    <property type="molecule type" value="Transcribed_RNA"/>
</dbReference>